<feature type="transmembrane region" description="Helical" evidence="1">
    <location>
        <begin position="76"/>
        <end position="97"/>
    </location>
</feature>
<sequence>MASEPSLVASDRPAASMGRVGWSVLLALFVLALLGGFRPFIGWLSTWVVALLFPPAAGLPSLWPPLRLTPLGDTSVTVWLIDLLGAAVMLITAWVWLRTASIRRPFPGRARAFGRGLSVTIVAVIAGNVVRGVAQSFLLHADLGTYLGQLLGNLIVSALTGLLLGVIVGAVAALAARQDDTPQMVGIASGSDAAAKLSTQEPHLDRR</sequence>
<evidence type="ECO:0000256" key="1">
    <source>
        <dbReference type="SAM" id="Phobius"/>
    </source>
</evidence>
<dbReference type="EMBL" id="FUKO01000023">
    <property type="protein sequence ID" value="SJN39050.1"/>
    <property type="molecule type" value="Genomic_DNA"/>
</dbReference>
<keyword evidence="1" id="KW-0472">Membrane</keyword>
<feature type="transmembrane region" description="Helical" evidence="1">
    <location>
        <begin position="44"/>
        <end position="64"/>
    </location>
</feature>
<evidence type="ECO:0000313" key="2">
    <source>
        <dbReference type="EMBL" id="SJN39050.1"/>
    </source>
</evidence>
<organism evidence="2 3">
    <name type="scientific">Microbacterium esteraromaticum</name>
    <dbReference type="NCBI Taxonomy" id="57043"/>
    <lineage>
        <taxon>Bacteria</taxon>
        <taxon>Bacillati</taxon>
        <taxon>Actinomycetota</taxon>
        <taxon>Actinomycetes</taxon>
        <taxon>Micrococcales</taxon>
        <taxon>Microbacteriaceae</taxon>
        <taxon>Microbacterium</taxon>
    </lineage>
</organism>
<proteinExistence type="predicted"/>
<feature type="transmembrane region" description="Helical" evidence="1">
    <location>
        <begin position="117"/>
        <end position="134"/>
    </location>
</feature>
<dbReference type="OrthoDB" id="5082342at2"/>
<gene>
    <name evidence="2" type="ORF">FM104_10325</name>
</gene>
<keyword evidence="1" id="KW-0812">Transmembrane</keyword>
<evidence type="ECO:0000313" key="3">
    <source>
        <dbReference type="Proteomes" id="UP000196320"/>
    </source>
</evidence>
<accession>A0A1R4K3W6</accession>
<reference evidence="2 3" key="1">
    <citation type="submission" date="2017-02" db="EMBL/GenBank/DDBJ databases">
        <authorList>
            <person name="Peterson S.W."/>
        </authorList>
    </citation>
    <scope>NUCLEOTIDE SEQUENCE [LARGE SCALE GENOMIC DNA]</scope>
    <source>
        <strain evidence="2 3">B Mb 05.01</strain>
    </source>
</reference>
<dbReference type="Proteomes" id="UP000196320">
    <property type="component" value="Unassembled WGS sequence"/>
</dbReference>
<keyword evidence="3" id="KW-1185">Reference proteome</keyword>
<protein>
    <submittedName>
        <fullName evidence="2">Uncharacterized protein</fullName>
    </submittedName>
</protein>
<dbReference type="AlphaFoldDB" id="A0A1R4K3W6"/>
<dbReference type="RefSeq" id="WP_087132151.1">
    <property type="nucleotide sequence ID" value="NZ_FUKO01000023.1"/>
</dbReference>
<feature type="transmembrane region" description="Helical" evidence="1">
    <location>
        <begin position="154"/>
        <end position="176"/>
    </location>
</feature>
<keyword evidence="1" id="KW-1133">Transmembrane helix</keyword>
<name>A0A1R4K3W6_9MICO</name>
<feature type="transmembrane region" description="Helical" evidence="1">
    <location>
        <begin position="20"/>
        <end position="37"/>
    </location>
</feature>